<keyword evidence="6 7" id="KW-0066">ATP synthesis</keyword>
<gene>
    <name evidence="7 8" type="primary">atpH</name>
    <name evidence="8" type="ORF">HS096_00010</name>
</gene>
<keyword evidence="3 7" id="KW-0375">Hydrogen ion transport</keyword>
<dbReference type="GO" id="GO:0045259">
    <property type="term" value="C:proton-transporting ATP synthase complex"/>
    <property type="evidence" value="ECO:0007669"/>
    <property type="project" value="UniProtKB-KW"/>
</dbReference>
<dbReference type="GO" id="GO:0005886">
    <property type="term" value="C:plasma membrane"/>
    <property type="evidence" value="ECO:0007669"/>
    <property type="project" value="UniProtKB-SubCell"/>
</dbReference>
<evidence type="ECO:0000256" key="3">
    <source>
        <dbReference type="ARBA" id="ARBA00022781"/>
    </source>
</evidence>
<evidence type="ECO:0000256" key="1">
    <source>
        <dbReference type="ARBA" id="ARBA00004370"/>
    </source>
</evidence>
<keyword evidence="2 7" id="KW-0813">Transport</keyword>
<dbReference type="Proteomes" id="UP000710385">
    <property type="component" value="Unassembled WGS sequence"/>
</dbReference>
<keyword evidence="7" id="KW-1003">Cell membrane</keyword>
<dbReference type="AlphaFoldDB" id="A0A928TVW1"/>
<comment type="function">
    <text evidence="7">F(1)F(0) ATP synthase produces ATP from ADP in the presence of a proton or sodium gradient. F-type ATPases consist of two structural domains, F(1) containing the extramembraneous catalytic core and F(0) containing the membrane proton channel, linked together by a central stalk and a peripheral stalk. During catalysis, ATP synthesis in the catalytic domain of F(1) is coupled via a rotary mechanism of the central stalk subunits to proton translocation.</text>
</comment>
<dbReference type="InterPro" id="IPR000711">
    <property type="entry name" value="ATPase_OSCP/dsu"/>
</dbReference>
<evidence type="ECO:0000313" key="8">
    <source>
        <dbReference type="EMBL" id="MBE7524773.1"/>
    </source>
</evidence>
<evidence type="ECO:0000313" key="9">
    <source>
        <dbReference type="Proteomes" id="UP000710385"/>
    </source>
</evidence>
<dbReference type="HAMAP" id="MF_01416">
    <property type="entry name" value="ATP_synth_delta_bact"/>
    <property type="match status" value="1"/>
</dbReference>
<keyword evidence="5 7" id="KW-0472">Membrane</keyword>
<keyword evidence="7" id="KW-0139">CF(1)</keyword>
<keyword evidence="4 7" id="KW-0406">Ion transport</keyword>
<sequence length="174" mass="19638">MSTMSLRSIAEAYVSVLPKHTDAVQEISRATDILAFVPELRAFVGDASIPVEDRLQAIRLACPSLSKETVNVLLLLGEHGMHRDLDRFLLHVTRESAVLHKLRYATVTSAVRMKQQEQQKLEAILSEKLKRKVRVTYMVDTAILGGLRISLDDWLFDASVQGRLHRLRLALHTT</sequence>
<evidence type="ECO:0000256" key="5">
    <source>
        <dbReference type="ARBA" id="ARBA00023136"/>
    </source>
</evidence>
<proteinExistence type="inferred from homology"/>
<evidence type="ECO:0000256" key="4">
    <source>
        <dbReference type="ARBA" id="ARBA00023065"/>
    </source>
</evidence>
<dbReference type="PANTHER" id="PTHR11910">
    <property type="entry name" value="ATP SYNTHASE DELTA CHAIN"/>
    <property type="match status" value="1"/>
</dbReference>
<accession>A0A928TVW1</accession>
<evidence type="ECO:0000256" key="7">
    <source>
        <dbReference type="HAMAP-Rule" id="MF_01416"/>
    </source>
</evidence>
<dbReference type="PRINTS" id="PR00125">
    <property type="entry name" value="ATPASEDELTA"/>
</dbReference>
<dbReference type="EMBL" id="JABTTY010000001">
    <property type="protein sequence ID" value="MBE7524773.1"/>
    <property type="molecule type" value="Genomic_DNA"/>
</dbReference>
<dbReference type="Pfam" id="PF00213">
    <property type="entry name" value="OSCP"/>
    <property type="match status" value="1"/>
</dbReference>
<dbReference type="NCBIfam" id="TIGR01145">
    <property type="entry name" value="ATP_synt_delta"/>
    <property type="match status" value="1"/>
</dbReference>
<comment type="similarity">
    <text evidence="7">Belongs to the ATPase delta chain family.</text>
</comment>
<organism evidence="8 9">
    <name type="scientific">candidate division WWE3 bacterium</name>
    <dbReference type="NCBI Taxonomy" id="2053526"/>
    <lineage>
        <taxon>Bacteria</taxon>
        <taxon>Katanobacteria</taxon>
    </lineage>
</organism>
<evidence type="ECO:0000256" key="6">
    <source>
        <dbReference type="ARBA" id="ARBA00023310"/>
    </source>
</evidence>
<dbReference type="GO" id="GO:0046933">
    <property type="term" value="F:proton-transporting ATP synthase activity, rotational mechanism"/>
    <property type="evidence" value="ECO:0007669"/>
    <property type="project" value="UniProtKB-UniRule"/>
</dbReference>
<comment type="subcellular location">
    <subcellularLocation>
        <location evidence="7">Cell membrane</location>
        <topology evidence="7">Peripheral membrane protein</topology>
    </subcellularLocation>
    <subcellularLocation>
        <location evidence="1">Membrane</location>
    </subcellularLocation>
</comment>
<evidence type="ECO:0000256" key="2">
    <source>
        <dbReference type="ARBA" id="ARBA00022448"/>
    </source>
</evidence>
<reference evidence="8" key="1">
    <citation type="submission" date="2020-05" db="EMBL/GenBank/DDBJ databases">
        <title>High-Quality Genomes of Partial-Nitritation/Anammox System by Hierarchical Clustering Based Hybrid Assembly.</title>
        <authorList>
            <person name="Liu L."/>
            <person name="Wang Y."/>
            <person name="Che Y."/>
            <person name="Chen Y."/>
            <person name="Xia Y."/>
            <person name="Luo R."/>
            <person name="Cheng S.H."/>
            <person name="Zheng C."/>
            <person name="Zhang T."/>
        </authorList>
    </citation>
    <scope>NUCLEOTIDE SEQUENCE</scope>
    <source>
        <strain evidence="8">H1_PAT1</strain>
    </source>
</reference>
<protein>
    <recommendedName>
        <fullName evidence="7">ATP synthase subunit delta</fullName>
    </recommendedName>
    <alternativeName>
        <fullName evidence="7">ATP synthase F(1) sector subunit delta</fullName>
    </alternativeName>
    <alternativeName>
        <fullName evidence="7">F-type ATPase subunit delta</fullName>
        <shortName evidence="7">F-ATPase subunit delta</shortName>
    </alternativeName>
</protein>
<comment type="caution">
    <text evidence="8">The sequence shown here is derived from an EMBL/GenBank/DDBJ whole genome shotgun (WGS) entry which is preliminary data.</text>
</comment>
<name>A0A928TVW1_UNCKA</name>
<comment type="function">
    <text evidence="7">This protein is part of the stalk that links CF(0) to CF(1). It either transmits conformational changes from CF(0) to CF(1) or is implicated in proton conduction.</text>
</comment>